<dbReference type="SUPFAM" id="SSF48008">
    <property type="entry name" value="GntR ligand-binding domain-like"/>
    <property type="match status" value="1"/>
</dbReference>
<dbReference type="PANTHER" id="PTHR43537">
    <property type="entry name" value="TRANSCRIPTIONAL REGULATOR, GNTR FAMILY"/>
    <property type="match status" value="1"/>
</dbReference>
<dbReference type="OrthoDB" id="8638122at2"/>
<name>A0A4Y8RJA5_9HYPH</name>
<evidence type="ECO:0000313" key="6">
    <source>
        <dbReference type="Proteomes" id="UP000298179"/>
    </source>
</evidence>
<dbReference type="SMART" id="SM00345">
    <property type="entry name" value="HTH_GNTR"/>
    <property type="match status" value="1"/>
</dbReference>
<dbReference type="SUPFAM" id="SSF46785">
    <property type="entry name" value="Winged helix' DNA-binding domain"/>
    <property type="match status" value="1"/>
</dbReference>
<dbReference type="SMART" id="SM00895">
    <property type="entry name" value="FCD"/>
    <property type="match status" value="1"/>
</dbReference>
<dbReference type="AlphaFoldDB" id="A0A4Y8RJA5"/>
<dbReference type="GO" id="GO:0043565">
    <property type="term" value="F:sequence-specific DNA binding"/>
    <property type="evidence" value="ECO:0007669"/>
    <property type="project" value="InterPro"/>
</dbReference>
<dbReference type="InterPro" id="IPR011711">
    <property type="entry name" value="GntR_C"/>
</dbReference>
<dbReference type="Pfam" id="PF07729">
    <property type="entry name" value="FCD"/>
    <property type="match status" value="1"/>
</dbReference>
<organism evidence="5 6">
    <name type="scientific">Jiella endophytica</name>
    <dbReference type="NCBI Taxonomy" id="2558362"/>
    <lineage>
        <taxon>Bacteria</taxon>
        <taxon>Pseudomonadati</taxon>
        <taxon>Pseudomonadota</taxon>
        <taxon>Alphaproteobacteria</taxon>
        <taxon>Hyphomicrobiales</taxon>
        <taxon>Aurantimonadaceae</taxon>
        <taxon>Jiella</taxon>
    </lineage>
</organism>
<evidence type="ECO:0000256" key="3">
    <source>
        <dbReference type="ARBA" id="ARBA00023163"/>
    </source>
</evidence>
<dbReference type="PRINTS" id="PR00033">
    <property type="entry name" value="HTHASNC"/>
</dbReference>
<evidence type="ECO:0000256" key="2">
    <source>
        <dbReference type="ARBA" id="ARBA00023125"/>
    </source>
</evidence>
<evidence type="ECO:0000259" key="4">
    <source>
        <dbReference type="PROSITE" id="PS50949"/>
    </source>
</evidence>
<dbReference type="CDD" id="cd07377">
    <property type="entry name" value="WHTH_GntR"/>
    <property type="match status" value="1"/>
</dbReference>
<keyword evidence="3" id="KW-0804">Transcription</keyword>
<dbReference type="InterPro" id="IPR036388">
    <property type="entry name" value="WH-like_DNA-bd_sf"/>
</dbReference>
<dbReference type="PROSITE" id="PS50949">
    <property type="entry name" value="HTH_GNTR"/>
    <property type="match status" value="1"/>
</dbReference>
<keyword evidence="1" id="KW-0805">Transcription regulation</keyword>
<proteinExistence type="predicted"/>
<dbReference type="InterPro" id="IPR008920">
    <property type="entry name" value="TF_FadR/GntR_C"/>
</dbReference>
<dbReference type="PANTHER" id="PTHR43537:SF24">
    <property type="entry name" value="GLUCONATE OPERON TRANSCRIPTIONAL REPRESSOR"/>
    <property type="match status" value="1"/>
</dbReference>
<reference evidence="5 6" key="1">
    <citation type="submission" date="2019-03" db="EMBL/GenBank/DDBJ databases">
        <title>Jiella endophytica sp. nov., a novel endophytic bacterium isolated from root of Ficus microcarpa Linn. f.</title>
        <authorList>
            <person name="Tuo L."/>
        </authorList>
    </citation>
    <scope>NUCLEOTIDE SEQUENCE [LARGE SCALE GENOMIC DNA]</scope>
    <source>
        <strain evidence="5 6">CBS5Q-3</strain>
    </source>
</reference>
<dbReference type="Proteomes" id="UP000298179">
    <property type="component" value="Unassembled WGS sequence"/>
</dbReference>
<dbReference type="InterPro" id="IPR000524">
    <property type="entry name" value="Tscrpt_reg_HTH_GntR"/>
</dbReference>
<dbReference type="RefSeq" id="WP_134762907.1">
    <property type="nucleotide sequence ID" value="NZ_SOZD01000004.1"/>
</dbReference>
<dbReference type="InterPro" id="IPR000485">
    <property type="entry name" value="AsnC-type_HTH_dom"/>
</dbReference>
<gene>
    <name evidence="5" type="ORF">E3C22_15360</name>
</gene>
<evidence type="ECO:0000313" key="5">
    <source>
        <dbReference type="EMBL" id="TFF22024.1"/>
    </source>
</evidence>
<comment type="caution">
    <text evidence="5">The sequence shown here is derived from an EMBL/GenBank/DDBJ whole genome shotgun (WGS) entry which is preliminary data.</text>
</comment>
<feature type="domain" description="HTH gntR-type" evidence="4">
    <location>
        <begin position="15"/>
        <end position="82"/>
    </location>
</feature>
<dbReference type="Gene3D" id="1.10.10.10">
    <property type="entry name" value="Winged helix-like DNA-binding domain superfamily/Winged helix DNA-binding domain"/>
    <property type="match status" value="1"/>
</dbReference>
<sequence length="225" mass="25202">MTKPKKGDEAIEPAGNSVDLATRLVREAILDGGFGPGERLKIGELATRFGLSPMPLREALRKLEGEGLVEIEQNKGATVRRLDREYVSDLFELNTDLRIIAIRRGVRQLTLARIETLEGLAEAYAQAVETGDDAEALELNRRFNTCLVEFGGNREALRIFQRGWEMIGAFRRSFGYGEGRRRGLGDEMKLLVGALRRHDLEYAEAILRMQNAAVMEDLMAQIDLP</sequence>
<evidence type="ECO:0000256" key="1">
    <source>
        <dbReference type="ARBA" id="ARBA00023015"/>
    </source>
</evidence>
<dbReference type="GO" id="GO:0003700">
    <property type="term" value="F:DNA-binding transcription factor activity"/>
    <property type="evidence" value="ECO:0007669"/>
    <property type="project" value="InterPro"/>
</dbReference>
<dbReference type="InterPro" id="IPR036390">
    <property type="entry name" value="WH_DNA-bd_sf"/>
</dbReference>
<dbReference type="Pfam" id="PF00392">
    <property type="entry name" value="GntR"/>
    <property type="match status" value="1"/>
</dbReference>
<accession>A0A4Y8RJA5</accession>
<dbReference type="Gene3D" id="1.20.120.530">
    <property type="entry name" value="GntR ligand-binding domain-like"/>
    <property type="match status" value="1"/>
</dbReference>
<protein>
    <submittedName>
        <fullName evidence="5">GntR family transcriptional regulator</fullName>
    </submittedName>
</protein>
<dbReference type="EMBL" id="SOZD01000004">
    <property type="protein sequence ID" value="TFF22024.1"/>
    <property type="molecule type" value="Genomic_DNA"/>
</dbReference>
<keyword evidence="2" id="KW-0238">DNA-binding</keyword>
<keyword evidence="6" id="KW-1185">Reference proteome</keyword>